<reference evidence="2" key="1">
    <citation type="journal article" date="2024" name="Front. Bioeng. Biotechnol.">
        <title>Genome-scale model development and genomic sequencing of the oleaginous clade Lipomyces.</title>
        <authorList>
            <person name="Czajka J.J."/>
            <person name="Han Y."/>
            <person name="Kim J."/>
            <person name="Mondo S.J."/>
            <person name="Hofstad B.A."/>
            <person name="Robles A."/>
            <person name="Haridas S."/>
            <person name="Riley R."/>
            <person name="LaButti K."/>
            <person name="Pangilinan J."/>
            <person name="Andreopoulos W."/>
            <person name="Lipzen A."/>
            <person name="Yan J."/>
            <person name="Wang M."/>
            <person name="Ng V."/>
            <person name="Grigoriev I.V."/>
            <person name="Spatafora J.W."/>
            <person name="Magnuson J.K."/>
            <person name="Baker S.E."/>
            <person name="Pomraning K.R."/>
        </authorList>
    </citation>
    <scope>NUCLEOTIDE SEQUENCE [LARGE SCALE GENOMIC DNA]</scope>
    <source>
        <strain evidence="2">CBS 10300</strain>
    </source>
</reference>
<name>A0ACC3TKT9_9ASCO</name>
<proteinExistence type="predicted"/>
<dbReference type="EMBL" id="MU970100">
    <property type="protein sequence ID" value="KAK9321381.1"/>
    <property type="molecule type" value="Genomic_DNA"/>
</dbReference>
<gene>
    <name evidence="1" type="ORF">V1517DRAFT_262520</name>
</gene>
<comment type="caution">
    <text evidence="1">The sequence shown here is derived from an EMBL/GenBank/DDBJ whole genome shotgun (WGS) entry which is preliminary data.</text>
</comment>
<accession>A0ACC3TKT9</accession>
<keyword evidence="2" id="KW-1185">Reference proteome</keyword>
<protein>
    <submittedName>
        <fullName evidence="1">Uncharacterized protein</fullName>
    </submittedName>
</protein>
<organism evidence="1 2">
    <name type="scientific">Lipomyces orientalis</name>
    <dbReference type="NCBI Taxonomy" id="1233043"/>
    <lineage>
        <taxon>Eukaryota</taxon>
        <taxon>Fungi</taxon>
        <taxon>Dikarya</taxon>
        <taxon>Ascomycota</taxon>
        <taxon>Saccharomycotina</taxon>
        <taxon>Lipomycetes</taxon>
        <taxon>Lipomycetales</taxon>
        <taxon>Lipomycetaceae</taxon>
        <taxon>Lipomyces</taxon>
    </lineage>
</organism>
<dbReference type="Proteomes" id="UP001489719">
    <property type="component" value="Unassembled WGS sequence"/>
</dbReference>
<evidence type="ECO:0000313" key="1">
    <source>
        <dbReference type="EMBL" id="KAK9321381.1"/>
    </source>
</evidence>
<sequence>MPYIINIIQSGLLKALGNIFGQCIIAFRRGNKSPWTTIQWTSVIAFTSWAAINVPLLLLWNHFLNRKFPSVLSYIDDNKKDRDSKKKEEYSYSNVIIKVILTESIFSVFINTVFIVYMSFSQGQTERALISYRIQKDLPNILANSMKLWPLITFISCAYMAPAKQVLFRSAIGVLWTVYLSIVPLG</sequence>
<evidence type="ECO:0000313" key="2">
    <source>
        <dbReference type="Proteomes" id="UP001489719"/>
    </source>
</evidence>